<organism evidence="2 3">
    <name type="scientific">Dryococelus australis</name>
    <dbReference type="NCBI Taxonomy" id="614101"/>
    <lineage>
        <taxon>Eukaryota</taxon>
        <taxon>Metazoa</taxon>
        <taxon>Ecdysozoa</taxon>
        <taxon>Arthropoda</taxon>
        <taxon>Hexapoda</taxon>
        <taxon>Insecta</taxon>
        <taxon>Pterygota</taxon>
        <taxon>Neoptera</taxon>
        <taxon>Polyneoptera</taxon>
        <taxon>Phasmatodea</taxon>
        <taxon>Verophasmatodea</taxon>
        <taxon>Anareolatae</taxon>
        <taxon>Phasmatidae</taxon>
        <taxon>Eurycanthinae</taxon>
        <taxon>Dryococelus</taxon>
    </lineage>
</organism>
<keyword evidence="3" id="KW-1185">Reference proteome</keyword>
<feature type="region of interest" description="Disordered" evidence="1">
    <location>
        <begin position="404"/>
        <end position="424"/>
    </location>
</feature>
<sequence length="463" mass="51761">MYSLRLLECAQQLGSEQSCPKIKQSFFLQNCQNHVASMIRLLASHLGGTGFYSRRGRYRIIARGNRVGRRRFLGDLPFPPPFRSGAAPYSPRFTLIGSQDLDAIVMETPAGTSVASPPTQSPFLGVVQSRQCPAFDWIKHNYLAALERAANNRWSLESGDFLLFPDVSPPNAWNPARPSPSELGLIPGWVAPGFLYVGIVPDDATGRRVFSGLSRFPRPFISALLHAHLASPSSALKTPVLRANIFTHTCLAAPSWFETRSEIGSKIDTELFRYSSSELDWRSRWSSELDSNGATIRSRIEFRTTKVQPARRDVPRRGQEIDRERRRERESVCADLLAVTLRHDVLDERRLAGVDVVARFGDHGFLQRTGSSAGPLAAWSPAVGVLEGLRQHQPSRAQQHHRYRQLARHPDTHTRTHTFTPRSLEDGASCSLEQKGKDESTIVCINECRDLAEVLRADGGERF</sequence>
<evidence type="ECO:0000256" key="1">
    <source>
        <dbReference type="SAM" id="MobiDB-lite"/>
    </source>
</evidence>
<reference evidence="2 3" key="1">
    <citation type="submission" date="2023-02" db="EMBL/GenBank/DDBJ databases">
        <title>LHISI_Scaffold_Assembly.</title>
        <authorList>
            <person name="Stuart O.P."/>
            <person name="Cleave R."/>
            <person name="Magrath M.J.L."/>
            <person name="Mikheyev A.S."/>
        </authorList>
    </citation>
    <scope>NUCLEOTIDE SEQUENCE [LARGE SCALE GENOMIC DNA]</scope>
    <source>
        <strain evidence="2">Daus_M_001</strain>
        <tissue evidence="2">Leg muscle</tissue>
    </source>
</reference>
<name>A0ABQ9G4L5_9NEOP</name>
<comment type="caution">
    <text evidence="2">The sequence shown here is derived from an EMBL/GenBank/DDBJ whole genome shotgun (WGS) entry which is preliminary data.</text>
</comment>
<protein>
    <submittedName>
        <fullName evidence="2">Uncharacterized protein</fullName>
    </submittedName>
</protein>
<dbReference type="Proteomes" id="UP001159363">
    <property type="component" value="Chromosome 14"/>
</dbReference>
<evidence type="ECO:0000313" key="2">
    <source>
        <dbReference type="EMBL" id="KAJ8867400.1"/>
    </source>
</evidence>
<gene>
    <name evidence="2" type="ORF">PR048_031201</name>
</gene>
<evidence type="ECO:0000313" key="3">
    <source>
        <dbReference type="Proteomes" id="UP001159363"/>
    </source>
</evidence>
<proteinExistence type="predicted"/>
<accession>A0ABQ9G4L5</accession>
<dbReference type="EMBL" id="JARBHB010000015">
    <property type="protein sequence ID" value="KAJ8867400.1"/>
    <property type="molecule type" value="Genomic_DNA"/>
</dbReference>